<gene>
    <name evidence="2" type="ORF">GCM10022402_22200</name>
</gene>
<dbReference type="RefSeq" id="WP_344970556.1">
    <property type="nucleotide sequence ID" value="NZ_BAABDD010000008.1"/>
</dbReference>
<dbReference type="Pfam" id="PF01738">
    <property type="entry name" value="DLH"/>
    <property type="match status" value="1"/>
</dbReference>
<dbReference type="SUPFAM" id="SSF53474">
    <property type="entry name" value="alpha/beta-Hydrolases"/>
    <property type="match status" value="1"/>
</dbReference>
<evidence type="ECO:0000313" key="2">
    <source>
        <dbReference type="EMBL" id="GAA3742024.1"/>
    </source>
</evidence>
<reference evidence="3" key="1">
    <citation type="journal article" date="2019" name="Int. J. Syst. Evol. Microbiol.">
        <title>The Global Catalogue of Microorganisms (GCM) 10K type strain sequencing project: providing services to taxonomists for standard genome sequencing and annotation.</title>
        <authorList>
            <consortium name="The Broad Institute Genomics Platform"/>
            <consortium name="The Broad Institute Genome Sequencing Center for Infectious Disease"/>
            <person name="Wu L."/>
            <person name="Ma J."/>
        </authorList>
    </citation>
    <scope>NUCLEOTIDE SEQUENCE [LARGE SCALE GENOMIC DNA]</scope>
    <source>
        <strain evidence="3">JCM 17137</strain>
    </source>
</reference>
<comment type="caution">
    <text evidence="2">The sequence shown here is derived from an EMBL/GenBank/DDBJ whole genome shotgun (WGS) entry which is preliminary data.</text>
</comment>
<name>A0ABP7FK71_9ACTN</name>
<evidence type="ECO:0000313" key="3">
    <source>
        <dbReference type="Proteomes" id="UP001500908"/>
    </source>
</evidence>
<sequence length="252" mass="27562">MCHENWTGADPFHSATPIAVDVEDGARMPGWSFEPEGPSRGVCLVVPDIYGPSPFYAELSRMLADTGVTAILVDYFFREGSLPEVTREAAFERRAALDERRTLRDLSTAIDHLGARPGRTGVIGFCLAGQFALDLCAERDDLATVCFYAFPEGVQGDVAVPAPRPIDLADEITGPILAFWGTRDYIPLSVISRFEKAMRTAGVDYEQHLYEGAGHSFLQGLVEDRDDSVAAHDAWQKTLRFLHAAELTGPAS</sequence>
<accession>A0ABP7FK71</accession>
<dbReference type="PANTHER" id="PTHR46623">
    <property type="entry name" value="CARBOXYMETHYLENEBUTENOLIDASE-RELATED"/>
    <property type="match status" value="1"/>
</dbReference>
<dbReference type="Gene3D" id="3.40.50.1820">
    <property type="entry name" value="alpha/beta hydrolase"/>
    <property type="match status" value="1"/>
</dbReference>
<keyword evidence="2" id="KW-0378">Hydrolase</keyword>
<organism evidence="2 3">
    <name type="scientific">Salinactinospora qingdaonensis</name>
    <dbReference type="NCBI Taxonomy" id="702744"/>
    <lineage>
        <taxon>Bacteria</taxon>
        <taxon>Bacillati</taxon>
        <taxon>Actinomycetota</taxon>
        <taxon>Actinomycetes</taxon>
        <taxon>Streptosporangiales</taxon>
        <taxon>Nocardiopsidaceae</taxon>
        <taxon>Salinactinospora</taxon>
    </lineage>
</organism>
<dbReference type="EMBL" id="BAABDD010000008">
    <property type="protein sequence ID" value="GAA3742024.1"/>
    <property type="molecule type" value="Genomic_DNA"/>
</dbReference>
<dbReference type="InterPro" id="IPR051049">
    <property type="entry name" value="Dienelactone_hydrolase-like"/>
</dbReference>
<dbReference type="InterPro" id="IPR002925">
    <property type="entry name" value="Dienelactn_hydro"/>
</dbReference>
<dbReference type="PANTHER" id="PTHR46623:SF6">
    <property type="entry name" value="ALPHA_BETA-HYDROLASES SUPERFAMILY PROTEIN"/>
    <property type="match status" value="1"/>
</dbReference>
<evidence type="ECO:0000259" key="1">
    <source>
        <dbReference type="Pfam" id="PF01738"/>
    </source>
</evidence>
<keyword evidence="3" id="KW-1185">Reference proteome</keyword>
<feature type="domain" description="Dienelactone hydrolase" evidence="1">
    <location>
        <begin position="30"/>
        <end position="244"/>
    </location>
</feature>
<dbReference type="GO" id="GO:0016787">
    <property type="term" value="F:hydrolase activity"/>
    <property type="evidence" value="ECO:0007669"/>
    <property type="project" value="UniProtKB-KW"/>
</dbReference>
<protein>
    <submittedName>
        <fullName evidence="2">Dienelactone hydrolase family protein</fullName>
    </submittedName>
</protein>
<dbReference type="InterPro" id="IPR029058">
    <property type="entry name" value="AB_hydrolase_fold"/>
</dbReference>
<proteinExistence type="predicted"/>
<dbReference type="Proteomes" id="UP001500908">
    <property type="component" value="Unassembled WGS sequence"/>
</dbReference>